<evidence type="ECO:0000256" key="1">
    <source>
        <dbReference type="SAM" id="MobiDB-lite"/>
    </source>
</evidence>
<proteinExistence type="predicted"/>
<dbReference type="Gene3D" id="3.10.560.10">
    <property type="entry name" value="Outer membrane lipoprotein wza domain like"/>
    <property type="match status" value="1"/>
</dbReference>
<evidence type="ECO:0000259" key="3">
    <source>
        <dbReference type="SMART" id="SM00278"/>
    </source>
</evidence>
<feature type="compositionally biased region" description="Basic and acidic residues" evidence="1">
    <location>
        <begin position="63"/>
        <end position="75"/>
    </location>
</feature>
<feature type="domain" description="Helix-hairpin-helix DNA-binding motif class 1" evidence="3">
    <location>
        <begin position="227"/>
        <end position="246"/>
    </location>
</feature>
<keyword evidence="2" id="KW-0472">Membrane</keyword>
<feature type="region of interest" description="Disordered" evidence="1">
    <location>
        <begin position="158"/>
        <end position="181"/>
    </location>
</feature>
<dbReference type="Pfam" id="PF12836">
    <property type="entry name" value="HHH_3"/>
    <property type="match status" value="1"/>
</dbReference>
<evidence type="ECO:0000256" key="2">
    <source>
        <dbReference type="SAM" id="Phobius"/>
    </source>
</evidence>
<accession>A0A0U5BEB7</accession>
<dbReference type="SMART" id="SM00278">
    <property type="entry name" value="HhH1"/>
    <property type="match status" value="2"/>
</dbReference>
<reference evidence="4 5" key="2">
    <citation type="submission" date="2016-01" db="EMBL/GenBank/DDBJ databases">
        <title>Microcella alkaliphila JAM AC0309 whole genome shotgun sequence.</title>
        <authorList>
            <person name="Kurata A."/>
            <person name="Hirose Y."/>
            <person name="Kishimoto N."/>
            <person name="Kobayashi T."/>
        </authorList>
    </citation>
    <scope>NUCLEOTIDE SEQUENCE [LARGE SCALE GENOMIC DNA]</scope>
    <source>
        <strain evidence="4 5">JAM AC0309</strain>
    </source>
</reference>
<feature type="region of interest" description="Disordered" evidence="1">
    <location>
        <begin position="48"/>
        <end position="90"/>
    </location>
</feature>
<dbReference type="Pfam" id="PF10531">
    <property type="entry name" value="SLBB"/>
    <property type="match status" value="1"/>
</dbReference>
<feature type="transmembrane region" description="Helical" evidence="2">
    <location>
        <begin position="20"/>
        <end position="42"/>
    </location>
</feature>
<dbReference type="GO" id="GO:0006281">
    <property type="term" value="P:DNA repair"/>
    <property type="evidence" value="ECO:0007669"/>
    <property type="project" value="InterPro"/>
</dbReference>
<evidence type="ECO:0000313" key="4">
    <source>
        <dbReference type="EMBL" id="BAU32575.1"/>
    </source>
</evidence>
<dbReference type="InterPro" id="IPR003583">
    <property type="entry name" value="Hlx-hairpin-Hlx_DNA-bd_motif"/>
</dbReference>
<dbReference type="EMBL" id="AP017315">
    <property type="protein sequence ID" value="BAU32575.1"/>
    <property type="molecule type" value="Genomic_DNA"/>
</dbReference>
<reference evidence="5" key="1">
    <citation type="submission" date="2015-12" db="EMBL/GenBank/DDBJ databases">
        <authorList>
            <person name="Shamseldin A."/>
            <person name="Moawad H."/>
            <person name="Abd El-Rahim W.M."/>
            <person name="Sadowsky M.J."/>
        </authorList>
    </citation>
    <scope>NUCLEOTIDE SEQUENCE [LARGE SCALE GENOMIC DNA]</scope>
    <source>
        <strain evidence="5">JAM AC0309</strain>
    </source>
</reference>
<feature type="domain" description="Helix-hairpin-helix DNA-binding motif class 1" evidence="3">
    <location>
        <begin position="197"/>
        <end position="216"/>
    </location>
</feature>
<dbReference type="Proteomes" id="UP000218965">
    <property type="component" value="Chromosome"/>
</dbReference>
<dbReference type="NCBIfam" id="TIGR00426">
    <property type="entry name" value="competence protein ComEA helix-hairpin-helix repeat region"/>
    <property type="match status" value="1"/>
</dbReference>
<dbReference type="KEGG" id="malk:MalAC0309_1727"/>
<keyword evidence="2" id="KW-1133">Transmembrane helix</keyword>
<name>A0A0U5BEB7_9MICO</name>
<keyword evidence="2" id="KW-0812">Transmembrane</keyword>
<evidence type="ECO:0000313" key="5">
    <source>
        <dbReference type="Proteomes" id="UP000218965"/>
    </source>
</evidence>
<sequence>MAGLSSTAVEPPRRSARVRAAVSGTVVLVLIGFGAAVVASIVTPGGERVPVGQSAAAGSPSGHGDRDETGDRGEGPGDDGGSEGAAGNGAGLAGAPAARAVFVHITGAVESPGVVELSEGARVIDVVARAGGATDDADLAAVNLAREIVDGEQIHIPRVGEHPPDSPAAGPGSSASGGGAGGAAAGGVVNINTAASAELEALPGVGPALAGRIIAWREQNGPFRSVDELLAVSGIGEKTLSGFRDQVGI</sequence>
<dbReference type="InterPro" id="IPR019554">
    <property type="entry name" value="Soluble_ligand-bd"/>
</dbReference>
<dbReference type="AlphaFoldDB" id="A0A0U5BEB7"/>
<dbReference type="InterPro" id="IPR010994">
    <property type="entry name" value="RuvA_2-like"/>
</dbReference>
<dbReference type="InterPro" id="IPR051675">
    <property type="entry name" value="Endo/Exo/Phosphatase_dom_1"/>
</dbReference>
<dbReference type="Gene3D" id="1.10.150.280">
    <property type="entry name" value="AF1531-like domain"/>
    <property type="match status" value="1"/>
</dbReference>
<dbReference type="GO" id="GO:0003677">
    <property type="term" value="F:DNA binding"/>
    <property type="evidence" value="ECO:0007669"/>
    <property type="project" value="InterPro"/>
</dbReference>
<dbReference type="PANTHER" id="PTHR21180:SF32">
    <property type="entry name" value="ENDONUCLEASE_EXONUCLEASE_PHOSPHATASE FAMILY DOMAIN-CONTAINING PROTEIN 1"/>
    <property type="match status" value="1"/>
</dbReference>
<organism evidence="4 5">
    <name type="scientific">Microcella alkaliphila</name>
    <dbReference type="NCBI Taxonomy" id="279828"/>
    <lineage>
        <taxon>Bacteria</taxon>
        <taxon>Bacillati</taxon>
        <taxon>Actinomycetota</taxon>
        <taxon>Actinomycetes</taxon>
        <taxon>Micrococcales</taxon>
        <taxon>Microbacteriaceae</taxon>
        <taxon>Microcella</taxon>
    </lineage>
</organism>
<gene>
    <name evidence="4" type="ORF">MalAC0309_1727</name>
</gene>
<protein>
    <submittedName>
        <fullName evidence="4">ComEA protein</fullName>
    </submittedName>
</protein>
<dbReference type="InterPro" id="IPR004509">
    <property type="entry name" value="Competence_ComEA_HhH"/>
</dbReference>
<dbReference type="PANTHER" id="PTHR21180">
    <property type="entry name" value="ENDONUCLEASE/EXONUCLEASE/PHOSPHATASE FAMILY DOMAIN-CONTAINING PROTEIN 1"/>
    <property type="match status" value="1"/>
</dbReference>
<dbReference type="GO" id="GO:0015628">
    <property type="term" value="P:protein secretion by the type II secretion system"/>
    <property type="evidence" value="ECO:0007669"/>
    <property type="project" value="TreeGrafter"/>
</dbReference>
<dbReference type="SUPFAM" id="SSF47781">
    <property type="entry name" value="RuvA domain 2-like"/>
    <property type="match status" value="1"/>
</dbReference>
<dbReference type="GO" id="GO:0015627">
    <property type="term" value="C:type II protein secretion system complex"/>
    <property type="evidence" value="ECO:0007669"/>
    <property type="project" value="TreeGrafter"/>
</dbReference>